<evidence type="ECO:0000313" key="2">
    <source>
        <dbReference type="EMBL" id="CCD17086.1"/>
    </source>
</evidence>
<reference evidence="3" key="1">
    <citation type="submission" date="2011-07" db="EMBL/GenBank/DDBJ databases">
        <title>Divergent evolution of antigenic variation in African trypanosomes.</title>
        <authorList>
            <person name="Jackson A.P."/>
            <person name="Berry A."/>
            <person name="Allison H.C."/>
            <person name="Burton P."/>
            <person name="Anderson J."/>
            <person name="Aslett M."/>
            <person name="Brown R."/>
            <person name="Corton N."/>
            <person name="Harris D."/>
            <person name="Hauser H."/>
            <person name="Gamble J."/>
            <person name="Gilderthorp R."/>
            <person name="McQuillan J."/>
            <person name="Quail M.A."/>
            <person name="Sanders M."/>
            <person name="Van Tonder A."/>
            <person name="Ginger M.L."/>
            <person name="Donelson J.E."/>
            <person name="Field M.C."/>
            <person name="Barry J.D."/>
            <person name="Berriman M."/>
            <person name="Hertz-Fowler C."/>
        </authorList>
    </citation>
    <scope>NUCLEOTIDE SEQUENCE [LARGE SCALE GENOMIC DNA]</scope>
    <source>
        <strain evidence="3">IL3000</strain>
    </source>
</reference>
<evidence type="ECO:0000313" key="3">
    <source>
        <dbReference type="Proteomes" id="UP000000702"/>
    </source>
</evidence>
<feature type="region of interest" description="Disordered" evidence="1">
    <location>
        <begin position="505"/>
        <end position="526"/>
    </location>
</feature>
<gene>
    <name evidence="2" type="ORF">TCIL3000_0_19390</name>
</gene>
<feature type="compositionally biased region" description="Basic and acidic residues" evidence="1">
    <location>
        <begin position="609"/>
        <end position="625"/>
    </location>
</feature>
<sequence length="1063" mass="115970">MDVGKCNDVIMWRDRRLFGRDTSGKGEDWVAALAAYAAAQSRVGLPGINTPHVARLVRLLSQTSSLTVTIEVARRVFLDASGVALVRGDSRSSAAPLFLGVLSLLFCGIHTKKRAIIQKIGITLSDEELLPQLQDMLNELGILNSFIRAVLEKLQEKQSAGCLHKGDDVLGGHDELACHMIACLTLTTTPAKLDHAVPESVISPLEEWRTLLSYVLSATPSHQCNVDVLGALMEGVQDSVVVLNVLQKHPVPSFVSCDEAFKSLWCDALMIVSSREDLSRHFVNKDDVPRASRKGKFAADFLETLFQCASLTADKGLAAMRTICDSVVRPHSLTLSEEAESLLKMACINNSDEGGGFGWRAVYRSVKEGLPQAAQRHSHDMSVDEQEHLQQLSCLFSGGEPPTPESVEVLKILVERRTADVVLRGPHCRDVLDLLEKKAGKMKAAEVGDVIMHICFEQLRSGVAPHVKDVRQCVRILSREEVSPLLLLQYARAISLFPQLEDGSCTERGSPSPASHPARTTGVNSWTSPVKELPSLLTAVMIRTQAEFQRSSNVSTEEVNECIDMLSSLLQWIATLVRIPRFERNLMESIVTVMCTLVEKTPVTEEVEVTSKHDADERADKSSLRNDSGDIRELLAGTFIRLRDPEADGESSCPPKPLRNYYFYREPIGKRGCSGLGMAESSFPDADTFARLRRSAFAAACLVKQQMSLHRTLDISLPLLCRTFAAAVAGTSLEESSVAVGVLSEIAQDERLISPPVRSLLILTVAEQCVVWNLACSGSPSTVQVGEIPPATVVRAVSHTHNAVRLQFAPRNAMVLSELLVPSKNTACSGEYDVREDRGEPSHAHKTCGGIARCAVPASLGSTYAEEEESDELSCYGHNANSLLWEKSLKLFGVLAANANSDADLSLPFTKLVEILCHSGQWGLACQCVVQAIARSDRSTKHPSHGILGTVVGGKLGSTSGSAGVEISCLLQRHVVVDAFLLERLVTTIEAERRRRQYEHVIAHGSVAGHPSGFWYLALDALGSQEVFIRQSFDQADGKRNSEKDLFLTSPSILAIMKKICTR</sequence>
<keyword evidence="3" id="KW-1185">Reference proteome</keyword>
<dbReference type="Proteomes" id="UP000000702">
    <property type="component" value="Unassembled WGS sequence"/>
</dbReference>
<dbReference type="EMBL" id="CAEQ01002572">
    <property type="protein sequence ID" value="CCD17086.1"/>
    <property type="molecule type" value="Genomic_DNA"/>
</dbReference>
<name>F9WID9_TRYCI</name>
<protein>
    <submittedName>
        <fullName evidence="2">WGS project CAEQ00000000 data, annotated contig 772</fullName>
    </submittedName>
</protein>
<proteinExistence type="predicted"/>
<reference evidence="2 3" key="2">
    <citation type="journal article" date="2012" name="Proc. Natl. Acad. Sci. U.S.A.">
        <title>Antigenic diversity is generated by distinct evolutionary mechanisms in African trypanosome species.</title>
        <authorList>
            <person name="Jackson A.P."/>
            <person name="Berry A."/>
            <person name="Aslett M."/>
            <person name="Allison H.C."/>
            <person name="Burton P."/>
            <person name="Vavrova-Anderson J."/>
            <person name="Brown R."/>
            <person name="Browne H."/>
            <person name="Corton N."/>
            <person name="Hauser H."/>
            <person name="Gamble J."/>
            <person name="Gilderthorp R."/>
            <person name="Marcello L."/>
            <person name="McQuillan J."/>
            <person name="Otto T.D."/>
            <person name="Quail M.A."/>
            <person name="Sanders M.J."/>
            <person name="van Tonder A."/>
            <person name="Ginger M.L."/>
            <person name="Field M.C."/>
            <person name="Barry J.D."/>
            <person name="Hertz-Fowler C."/>
            <person name="Berriman M."/>
        </authorList>
    </citation>
    <scope>NUCLEOTIDE SEQUENCE [LARGE SCALE GENOMIC DNA]</scope>
    <source>
        <strain evidence="2 3">IL3000</strain>
    </source>
</reference>
<comment type="caution">
    <text evidence="2">The sequence shown here is derived from an EMBL/GenBank/DDBJ whole genome shotgun (WGS) entry which is preliminary data.</text>
</comment>
<organism evidence="2 3">
    <name type="scientific">Trypanosoma congolense (strain IL3000)</name>
    <dbReference type="NCBI Taxonomy" id="1068625"/>
    <lineage>
        <taxon>Eukaryota</taxon>
        <taxon>Discoba</taxon>
        <taxon>Euglenozoa</taxon>
        <taxon>Kinetoplastea</taxon>
        <taxon>Metakinetoplastina</taxon>
        <taxon>Trypanosomatida</taxon>
        <taxon>Trypanosomatidae</taxon>
        <taxon>Trypanosoma</taxon>
        <taxon>Nannomonas</taxon>
    </lineage>
</organism>
<dbReference type="AlphaFoldDB" id="F9WID9"/>
<accession>F9WID9</accession>
<feature type="region of interest" description="Disordered" evidence="1">
    <location>
        <begin position="605"/>
        <end position="625"/>
    </location>
</feature>
<evidence type="ECO:0000256" key="1">
    <source>
        <dbReference type="SAM" id="MobiDB-lite"/>
    </source>
</evidence>